<reference evidence="1" key="1">
    <citation type="submission" date="2023-06" db="EMBL/GenBank/DDBJ databases">
        <title>Reference genome for the Northern bat (Eptesicus nilssonii), a most northern bat species.</title>
        <authorList>
            <person name="Laine V.N."/>
            <person name="Pulliainen A.T."/>
            <person name="Lilley T.M."/>
        </authorList>
    </citation>
    <scope>NUCLEOTIDE SEQUENCE</scope>
    <source>
        <strain evidence="1">BLF_Eptnil</strain>
        <tissue evidence="1">Kidney</tissue>
    </source>
</reference>
<proteinExistence type="predicted"/>
<dbReference type="AlphaFoldDB" id="A0AA40HHQ6"/>
<protein>
    <submittedName>
        <fullName evidence="1">Uncharacterized protein</fullName>
    </submittedName>
</protein>
<accession>A0AA40HHQ6</accession>
<evidence type="ECO:0000313" key="2">
    <source>
        <dbReference type="Proteomes" id="UP001177744"/>
    </source>
</evidence>
<sequence>MAASMTNPYAKCSLKVKGLKDMTAEKRLSPLTFNLSQLLVKGGCGTTPLASLLPLLPGVSTVEKDRAQCPRHLL</sequence>
<organism evidence="1 2">
    <name type="scientific">Cnephaeus nilssonii</name>
    <name type="common">Northern bat</name>
    <name type="synonym">Eptesicus nilssonii</name>
    <dbReference type="NCBI Taxonomy" id="3371016"/>
    <lineage>
        <taxon>Eukaryota</taxon>
        <taxon>Metazoa</taxon>
        <taxon>Chordata</taxon>
        <taxon>Craniata</taxon>
        <taxon>Vertebrata</taxon>
        <taxon>Euteleostomi</taxon>
        <taxon>Mammalia</taxon>
        <taxon>Eutheria</taxon>
        <taxon>Laurasiatheria</taxon>
        <taxon>Chiroptera</taxon>
        <taxon>Yangochiroptera</taxon>
        <taxon>Vespertilionidae</taxon>
        <taxon>Cnephaeus</taxon>
    </lineage>
</organism>
<comment type="caution">
    <text evidence="1">The sequence shown here is derived from an EMBL/GenBank/DDBJ whole genome shotgun (WGS) entry which is preliminary data.</text>
</comment>
<keyword evidence="2" id="KW-1185">Reference proteome</keyword>
<dbReference type="EMBL" id="JAULJE010000020">
    <property type="protein sequence ID" value="KAK1331443.1"/>
    <property type="molecule type" value="Genomic_DNA"/>
</dbReference>
<dbReference type="Proteomes" id="UP001177744">
    <property type="component" value="Unassembled WGS sequence"/>
</dbReference>
<gene>
    <name evidence="1" type="ORF">QTO34_009398</name>
</gene>
<evidence type="ECO:0000313" key="1">
    <source>
        <dbReference type="EMBL" id="KAK1331443.1"/>
    </source>
</evidence>
<name>A0AA40HHQ6_CNENI</name>